<gene>
    <name evidence="6" type="primary">ef1b</name>
    <name evidence="9" type="ORF">CPM_0372</name>
    <name evidence="8" type="ORF">CSP5_0400</name>
</gene>
<keyword evidence="10" id="KW-1185">Reference proteome</keyword>
<dbReference type="InterPro" id="IPR014717">
    <property type="entry name" value="Transl_elong_EF1B/ribsomal_bS6"/>
</dbReference>
<accession>A0A1N5SYU8</accession>
<dbReference type="Proteomes" id="UP000187822">
    <property type="component" value="Chromosome I"/>
</dbReference>
<name>A0A1N5SYU8_9ARCH</name>
<dbReference type="InterPro" id="IPR004542">
    <property type="entry name" value="Transl_elong_EF1B_B_arc"/>
</dbReference>
<evidence type="ECO:0000259" key="7">
    <source>
        <dbReference type="SMART" id="SM00888"/>
    </source>
</evidence>
<dbReference type="PANTHER" id="PTHR39647:SF1">
    <property type="entry name" value="ELONGATION FACTOR 1-BETA"/>
    <property type="match status" value="1"/>
</dbReference>
<protein>
    <recommendedName>
        <fullName evidence="3 6">Elongation factor 1-beta</fullName>
        <shortName evidence="6">EF-1-beta</shortName>
    </recommendedName>
    <alternativeName>
        <fullName evidence="6">aEF-1beta</fullName>
    </alternativeName>
</protein>
<evidence type="ECO:0000256" key="6">
    <source>
        <dbReference type="HAMAP-Rule" id="MF_00043"/>
    </source>
</evidence>
<dbReference type="Pfam" id="PF00736">
    <property type="entry name" value="EF1_GNE"/>
    <property type="match status" value="1"/>
</dbReference>
<dbReference type="Gene3D" id="3.30.70.60">
    <property type="match status" value="1"/>
</dbReference>
<dbReference type="GeneID" id="41587703"/>
<dbReference type="InterPro" id="IPR014038">
    <property type="entry name" value="EF1B_bsu/dsu_GNE"/>
</dbReference>
<proteinExistence type="inferred from homology"/>
<comment type="similarity">
    <text evidence="2 6">Belongs to the EF-1-beta/EF-1-delta family.</text>
</comment>
<keyword evidence="4 6" id="KW-0251">Elongation factor</keyword>
<dbReference type="Proteomes" id="UP000195607">
    <property type="component" value="Chromosome I"/>
</dbReference>
<comment type="function">
    <text evidence="1 6">Promotes the exchange of GDP for GTP in EF-1-alpha/GDP, thus allowing the regeneration of EF-1-alpha/GTP that could then be used to form the ternary complex EF-1-alpha/GTP/AAtRNA.</text>
</comment>
<dbReference type="PANTHER" id="PTHR39647">
    <property type="entry name" value="ELONGATION FACTOR 1-BETA"/>
    <property type="match status" value="1"/>
</dbReference>
<evidence type="ECO:0000313" key="9">
    <source>
        <dbReference type="EMBL" id="SJK84257.1"/>
    </source>
</evidence>
<dbReference type="GO" id="GO:0003746">
    <property type="term" value="F:translation elongation factor activity"/>
    <property type="evidence" value="ECO:0007669"/>
    <property type="project" value="UniProtKB-UniRule"/>
</dbReference>
<dbReference type="CDD" id="cd00292">
    <property type="entry name" value="EF1B"/>
    <property type="match status" value="1"/>
</dbReference>
<evidence type="ECO:0000256" key="2">
    <source>
        <dbReference type="ARBA" id="ARBA00007411"/>
    </source>
</evidence>
<sequence>MADVAITFSVLPEESDSDLNQMSEKIKGSLKDQCRISNLEIKEIAFGLKKISLEVVVRDDEGQQDKIEEILRGISGVGQVDAEDMSLV</sequence>
<evidence type="ECO:0000256" key="4">
    <source>
        <dbReference type="ARBA" id="ARBA00022768"/>
    </source>
</evidence>
<evidence type="ECO:0000313" key="8">
    <source>
        <dbReference type="EMBL" id="SIM41055.1"/>
    </source>
</evidence>
<reference evidence="10" key="3">
    <citation type="submission" date="2016-06" db="EMBL/GenBank/DDBJ databases">
        <authorList>
            <person name="Toshchakov V.S."/>
        </authorList>
    </citation>
    <scope>NUCLEOTIDE SEQUENCE [LARGE SCALE GENOMIC DNA]</scope>
    <source>
        <strain>PM4 (JCM 30641</strain>
        <strain evidence="10">\VKM B-2940)</strain>
    </source>
</reference>
<dbReference type="STRING" id="1673428.CPM_0372"/>
<feature type="domain" description="Translation elongation factor EF1B beta/delta subunit guanine nucleotide exchange" evidence="7">
    <location>
        <begin position="3"/>
        <end position="88"/>
    </location>
</feature>
<dbReference type="EMBL" id="LT671858">
    <property type="protein sequence ID" value="SIM41055.1"/>
    <property type="molecule type" value="Genomic_DNA"/>
</dbReference>
<organism evidence="8 11">
    <name type="scientific">Cuniculiplasma divulgatum</name>
    <dbReference type="NCBI Taxonomy" id="1673428"/>
    <lineage>
        <taxon>Archaea</taxon>
        <taxon>Methanobacteriati</taxon>
        <taxon>Thermoplasmatota</taxon>
        <taxon>Thermoplasmata</taxon>
        <taxon>Thermoplasmatales</taxon>
        <taxon>Cuniculiplasmataceae</taxon>
        <taxon>Cuniculiplasma</taxon>
    </lineage>
</organism>
<evidence type="ECO:0000256" key="5">
    <source>
        <dbReference type="ARBA" id="ARBA00022917"/>
    </source>
</evidence>
<dbReference type="RefSeq" id="WP_021789132.1">
    <property type="nucleotide sequence ID" value="NZ_LT671858.1"/>
</dbReference>
<evidence type="ECO:0000313" key="11">
    <source>
        <dbReference type="Proteomes" id="UP000195607"/>
    </source>
</evidence>
<keyword evidence="5 6" id="KW-0648">Protein biosynthesis</keyword>
<dbReference type="SMART" id="SM00888">
    <property type="entry name" value="EF1_GNE"/>
    <property type="match status" value="1"/>
</dbReference>
<evidence type="ECO:0000313" key="10">
    <source>
        <dbReference type="Proteomes" id="UP000187822"/>
    </source>
</evidence>
<evidence type="ECO:0000256" key="1">
    <source>
        <dbReference type="ARBA" id="ARBA00003815"/>
    </source>
</evidence>
<evidence type="ECO:0000256" key="3">
    <source>
        <dbReference type="ARBA" id="ARBA00017600"/>
    </source>
</evidence>
<dbReference type="EMBL" id="LT719092">
    <property type="protein sequence ID" value="SJK84257.1"/>
    <property type="molecule type" value="Genomic_DNA"/>
</dbReference>
<dbReference type="OrthoDB" id="84643at2157"/>
<dbReference type="NCBIfam" id="NF001670">
    <property type="entry name" value="PRK00435.1"/>
    <property type="match status" value="1"/>
</dbReference>
<dbReference type="InterPro" id="IPR036219">
    <property type="entry name" value="eEF-1beta-like_sf"/>
</dbReference>
<reference evidence="8 11" key="1">
    <citation type="submission" date="2016-04" db="EMBL/GenBank/DDBJ databases">
        <authorList>
            <person name="Evans L.H."/>
            <person name="Alamgir A."/>
            <person name="Owens N."/>
            <person name="Weber N.D."/>
            <person name="Virtaneva K."/>
            <person name="Barbian K."/>
            <person name="Babar A."/>
            <person name="Rosenke K."/>
        </authorList>
    </citation>
    <scope>NUCLEOTIDE SEQUENCE [LARGE SCALE GENOMIC DNA]</scope>
    <source>
        <strain evidence="8">S5</strain>
        <strain evidence="11">S5(T) (JCM 30642 \VKM B-2941)</strain>
    </source>
</reference>
<dbReference type="PIRSF" id="PIRSF006521">
    <property type="entry name" value="Transl_elong_EF1B_B_arc"/>
    <property type="match status" value="1"/>
</dbReference>
<reference evidence="9" key="2">
    <citation type="submission" date="2016-06" db="EMBL/GenBank/DDBJ databases">
        <authorList>
            <person name="Olsen C.W."/>
            <person name="Carey S."/>
            <person name="Hinshaw L."/>
            <person name="Karasin A.I."/>
        </authorList>
    </citation>
    <scope>NUCLEOTIDE SEQUENCE [LARGE SCALE GENOMIC DNA]</scope>
    <source>
        <strain evidence="9">PM4</strain>
    </source>
</reference>
<dbReference type="KEGG" id="cdiv:CPM_0372"/>
<dbReference type="SUPFAM" id="SSF54984">
    <property type="entry name" value="eEF-1beta-like"/>
    <property type="match status" value="1"/>
</dbReference>
<dbReference type="NCBIfam" id="TIGR00489">
    <property type="entry name" value="aEF-1_beta"/>
    <property type="match status" value="1"/>
</dbReference>
<dbReference type="AlphaFoldDB" id="A0A1N5SYU8"/>
<dbReference type="HAMAP" id="MF_00043">
    <property type="entry name" value="EF1_beta"/>
    <property type="match status" value="1"/>
</dbReference>